<dbReference type="Proteomes" id="UP000548476">
    <property type="component" value="Unassembled WGS sequence"/>
</dbReference>
<evidence type="ECO:0000313" key="2">
    <source>
        <dbReference type="EMBL" id="MBB6038916.1"/>
    </source>
</evidence>
<feature type="region of interest" description="Disordered" evidence="1">
    <location>
        <begin position="36"/>
        <end position="58"/>
    </location>
</feature>
<accession>A0A841FS92</accession>
<reference evidence="2 3" key="1">
    <citation type="submission" date="2020-08" db="EMBL/GenBank/DDBJ databases">
        <title>Genomic Encyclopedia of Type Strains, Phase IV (KMG-IV): sequencing the most valuable type-strain genomes for metagenomic binning, comparative biology and taxonomic classification.</title>
        <authorList>
            <person name="Goeker M."/>
        </authorList>
    </citation>
    <scope>NUCLEOTIDE SEQUENCE [LARGE SCALE GENOMIC DNA]</scope>
    <source>
        <strain evidence="2 3">YIM 65646</strain>
    </source>
</reference>
<evidence type="ECO:0000313" key="3">
    <source>
        <dbReference type="Proteomes" id="UP000548476"/>
    </source>
</evidence>
<gene>
    <name evidence="2" type="ORF">HNR73_006805</name>
</gene>
<evidence type="ECO:0000256" key="1">
    <source>
        <dbReference type="SAM" id="MobiDB-lite"/>
    </source>
</evidence>
<sequence>MGTQRFVRLDRIMFRSIGGRLWERYKVNAKAAGQVRGEASPLAATTPQGRDSTVEYRP</sequence>
<dbReference type="EMBL" id="JACHGT010000019">
    <property type="protein sequence ID" value="MBB6038916.1"/>
    <property type="molecule type" value="Genomic_DNA"/>
</dbReference>
<protein>
    <submittedName>
        <fullName evidence="2">Uncharacterized protein</fullName>
    </submittedName>
</protein>
<comment type="caution">
    <text evidence="2">The sequence shown here is derived from an EMBL/GenBank/DDBJ whole genome shotgun (WGS) entry which is preliminary data.</text>
</comment>
<name>A0A841FS92_9ACTN</name>
<dbReference type="AlphaFoldDB" id="A0A841FS92"/>
<organism evidence="2 3">
    <name type="scientific">Phytomonospora endophytica</name>
    <dbReference type="NCBI Taxonomy" id="714109"/>
    <lineage>
        <taxon>Bacteria</taxon>
        <taxon>Bacillati</taxon>
        <taxon>Actinomycetota</taxon>
        <taxon>Actinomycetes</taxon>
        <taxon>Micromonosporales</taxon>
        <taxon>Micromonosporaceae</taxon>
        <taxon>Phytomonospora</taxon>
    </lineage>
</organism>
<keyword evidence="3" id="KW-1185">Reference proteome</keyword>
<proteinExistence type="predicted"/>